<protein>
    <submittedName>
        <fullName evidence="1">Uncharacterized protein</fullName>
    </submittedName>
</protein>
<name>A0A1W1DUD4_9ZZZZ</name>
<proteinExistence type="predicted"/>
<accession>A0A1W1DUD4</accession>
<sequence length="38" mass="4452">MDLSDIYVVRNCDRVLCWLQDSCIFGKDKGNQRRMCGL</sequence>
<organism evidence="1">
    <name type="scientific">hydrothermal vent metagenome</name>
    <dbReference type="NCBI Taxonomy" id="652676"/>
    <lineage>
        <taxon>unclassified sequences</taxon>
        <taxon>metagenomes</taxon>
        <taxon>ecological metagenomes</taxon>
    </lineage>
</organism>
<dbReference type="AlphaFoldDB" id="A0A1W1DUD4"/>
<evidence type="ECO:0000313" key="1">
    <source>
        <dbReference type="EMBL" id="SFV85235.1"/>
    </source>
</evidence>
<reference evidence="1" key="1">
    <citation type="submission" date="2016-10" db="EMBL/GenBank/DDBJ databases">
        <authorList>
            <person name="de Groot N.N."/>
        </authorList>
    </citation>
    <scope>NUCLEOTIDE SEQUENCE</scope>
</reference>
<gene>
    <name evidence="1" type="ORF">MNB_SUP05-7-705</name>
</gene>
<dbReference type="EMBL" id="FPHW01000196">
    <property type="protein sequence ID" value="SFV85235.1"/>
    <property type="molecule type" value="Genomic_DNA"/>
</dbReference>